<dbReference type="Pfam" id="PF13302">
    <property type="entry name" value="Acetyltransf_3"/>
    <property type="match status" value="1"/>
</dbReference>
<dbReference type="GO" id="GO:0016746">
    <property type="term" value="F:acyltransferase activity"/>
    <property type="evidence" value="ECO:0007669"/>
    <property type="project" value="UniProtKB-KW"/>
</dbReference>
<accession>A0ABD6E6T7</accession>
<evidence type="ECO:0000313" key="5">
    <source>
        <dbReference type="EMBL" id="MFH4975809.1"/>
    </source>
</evidence>
<dbReference type="AlphaFoldDB" id="A0ABD6E6T7"/>
<name>A0ABD6E6T7_9BILA</name>
<feature type="domain" description="N-acetyltransferase" evidence="4">
    <location>
        <begin position="34"/>
        <end position="176"/>
    </location>
</feature>
<keyword evidence="6" id="KW-1185">Reference proteome</keyword>
<comment type="similarity">
    <text evidence="1">Belongs to the acetyltransferase family. GNAT subfamily.</text>
</comment>
<proteinExistence type="inferred from homology"/>
<dbReference type="Proteomes" id="UP001608902">
    <property type="component" value="Unassembled WGS sequence"/>
</dbReference>
<evidence type="ECO:0000256" key="2">
    <source>
        <dbReference type="ARBA" id="ARBA00022679"/>
    </source>
</evidence>
<dbReference type="SUPFAM" id="SSF55729">
    <property type="entry name" value="Acyl-CoA N-acyltransferases (Nat)"/>
    <property type="match status" value="1"/>
</dbReference>
<sequence length="190" mass="22437">MIINSNTKIVGNAIILVPYEKKHVAKYHSWMENEELRRLTASERLSLEEEYRMQKSWREDDDKCTFIILSRSLLDEGHDEIDSMIGDVNVFLYEDCAELEVMVADKKWRRRGVAREAICLMLTYCNTWLHIETFRVKIVDDNIASITLFEKLGFEKESYCPVFKEHTLFLYPKGVSKIVENCDLIIEPYR</sequence>
<dbReference type="PROSITE" id="PS51186">
    <property type="entry name" value="GNAT"/>
    <property type="match status" value="1"/>
</dbReference>
<gene>
    <name evidence="5" type="ORF">AB6A40_002518</name>
</gene>
<dbReference type="InterPro" id="IPR000182">
    <property type="entry name" value="GNAT_dom"/>
</dbReference>
<evidence type="ECO:0000256" key="3">
    <source>
        <dbReference type="ARBA" id="ARBA00023315"/>
    </source>
</evidence>
<keyword evidence="2" id="KW-0808">Transferase</keyword>
<dbReference type="PANTHER" id="PTHR13256">
    <property type="entry name" value="N-ACETYLTRANSFERASE 9"/>
    <property type="match status" value="1"/>
</dbReference>
<comment type="caution">
    <text evidence="5">The sequence shown here is derived from an EMBL/GenBank/DDBJ whole genome shotgun (WGS) entry which is preliminary data.</text>
</comment>
<dbReference type="EMBL" id="JBGFUD010001137">
    <property type="protein sequence ID" value="MFH4975809.1"/>
    <property type="molecule type" value="Genomic_DNA"/>
</dbReference>
<dbReference type="InterPro" id="IPR016181">
    <property type="entry name" value="Acyl_CoA_acyltransferase"/>
</dbReference>
<reference evidence="5 6" key="1">
    <citation type="submission" date="2024-08" db="EMBL/GenBank/DDBJ databases">
        <title>Gnathostoma spinigerum genome.</title>
        <authorList>
            <person name="Gonzalez-Bertolin B."/>
            <person name="Monzon S."/>
            <person name="Zaballos A."/>
            <person name="Jimenez P."/>
            <person name="Dekumyoy P."/>
            <person name="Varona S."/>
            <person name="Cuesta I."/>
            <person name="Sumanam S."/>
            <person name="Adisakwattana P."/>
            <person name="Gasser R.B."/>
            <person name="Hernandez-Gonzalez A."/>
            <person name="Young N.D."/>
            <person name="Perteguer M.J."/>
        </authorList>
    </citation>
    <scope>NUCLEOTIDE SEQUENCE [LARGE SCALE GENOMIC DNA]</scope>
    <source>
        <strain evidence="5">AL3</strain>
        <tissue evidence="5">Liver</tissue>
    </source>
</reference>
<protein>
    <recommendedName>
        <fullName evidence="4">N-acetyltransferase domain-containing protein</fullName>
    </recommendedName>
</protein>
<organism evidence="5 6">
    <name type="scientific">Gnathostoma spinigerum</name>
    <dbReference type="NCBI Taxonomy" id="75299"/>
    <lineage>
        <taxon>Eukaryota</taxon>
        <taxon>Metazoa</taxon>
        <taxon>Ecdysozoa</taxon>
        <taxon>Nematoda</taxon>
        <taxon>Chromadorea</taxon>
        <taxon>Rhabditida</taxon>
        <taxon>Spirurina</taxon>
        <taxon>Gnathostomatomorpha</taxon>
        <taxon>Gnathostomatoidea</taxon>
        <taxon>Gnathostomatidae</taxon>
        <taxon>Gnathostoma</taxon>
    </lineage>
</organism>
<evidence type="ECO:0000256" key="1">
    <source>
        <dbReference type="ARBA" id="ARBA00009342"/>
    </source>
</evidence>
<keyword evidence="3" id="KW-0012">Acyltransferase</keyword>
<evidence type="ECO:0000259" key="4">
    <source>
        <dbReference type="PROSITE" id="PS51186"/>
    </source>
</evidence>
<dbReference type="Gene3D" id="3.40.630.30">
    <property type="match status" value="1"/>
</dbReference>
<evidence type="ECO:0000313" key="6">
    <source>
        <dbReference type="Proteomes" id="UP001608902"/>
    </source>
</evidence>
<dbReference type="InterPro" id="IPR039135">
    <property type="entry name" value="NAT9-like"/>
</dbReference>
<dbReference type="PANTHER" id="PTHR13256:SF16">
    <property type="entry name" value="ALPHA_BETA-TUBULIN-N-ACETYLTRANSFERASE 9"/>
    <property type="match status" value="1"/>
</dbReference>